<organism evidence="1 2">
    <name type="scientific">Cercospora zeae-maydis SCOH1-5</name>
    <dbReference type="NCBI Taxonomy" id="717836"/>
    <lineage>
        <taxon>Eukaryota</taxon>
        <taxon>Fungi</taxon>
        <taxon>Dikarya</taxon>
        <taxon>Ascomycota</taxon>
        <taxon>Pezizomycotina</taxon>
        <taxon>Dothideomycetes</taxon>
        <taxon>Dothideomycetidae</taxon>
        <taxon>Mycosphaerellales</taxon>
        <taxon>Mycosphaerellaceae</taxon>
        <taxon>Cercospora</taxon>
    </lineage>
</organism>
<dbReference type="EMBL" id="ML992681">
    <property type="protein sequence ID" value="KAF2210320.1"/>
    <property type="molecule type" value="Genomic_DNA"/>
</dbReference>
<evidence type="ECO:0000313" key="2">
    <source>
        <dbReference type="Proteomes" id="UP000799539"/>
    </source>
</evidence>
<sequence>MGLKVVATQDQIRDQQERVAFVHHLECSFGRPFWLLCSRALRQARKSAGDRLHLAY</sequence>
<reference evidence="1" key="1">
    <citation type="journal article" date="2020" name="Stud. Mycol.">
        <title>101 Dothideomycetes genomes: a test case for predicting lifestyles and emergence of pathogens.</title>
        <authorList>
            <person name="Haridas S."/>
            <person name="Albert R."/>
            <person name="Binder M."/>
            <person name="Bloem J."/>
            <person name="Labutti K."/>
            <person name="Salamov A."/>
            <person name="Andreopoulos B."/>
            <person name="Baker S."/>
            <person name="Barry K."/>
            <person name="Bills G."/>
            <person name="Bluhm B."/>
            <person name="Cannon C."/>
            <person name="Castanera R."/>
            <person name="Culley D."/>
            <person name="Daum C."/>
            <person name="Ezra D."/>
            <person name="Gonzalez J."/>
            <person name="Henrissat B."/>
            <person name="Kuo A."/>
            <person name="Liang C."/>
            <person name="Lipzen A."/>
            <person name="Lutzoni F."/>
            <person name="Magnuson J."/>
            <person name="Mondo S."/>
            <person name="Nolan M."/>
            <person name="Ohm R."/>
            <person name="Pangilinan J."/>
            <person name="Park H.-J."/>
            <person name="Ramirez L."/>
            <person name="Alfaro M."/>
            <person name="Sun H."/>
            <person name="Tritt A."/>
            <person name="Yoshinaga Y."/>
            <person name="Zwiers L.-H."/>
            <person name="Turgeon B."/>
            <person name="Goodwin S."/>
            <person name="Spatafora J."/>
            <person name="Crous P."/>
            <person name="Grigoriev I."/>
        </authorList>
    </citation>
    <scope>NUCLEOTIDE SEQUENCE</scope>
    <source>
        <strain evidence="1">SCOH1-5</strain>
    </source>
</reference>
<keyword evidence="2" id="KW-1185">Reference proteome</keyword>
<gene>
    <name evidence="1" type="ORF">CERZMDRAFT_91143</name>
</gene>
<proteinExistence type="predicted"/>
<name>A0A6A6FA69_9PEZI</name>
<dbReference type="Proteomes" id="UP000799539">
    <property type="component" value="Unassembled WGS sequence"/>
</dbReference>
<dbReference type="AlphaFoldDB" id="A0A6A6FA69"/>
<evidence type="ECO:0000313" key="1">
    <source>
        <dbReference type="EMBL" id="KAF2210320.1"/>
    </source>
</evidence>
<accession>A0A6A6FA69</accession>
<protein>
    <submittedName>
        <fullName evidence="1">Uncharacterized protein</fullName>
    </submittedName>
</protein>